<organism evidence="1 2">
    <name type="scientific">Suillus plorans</name>
    <dbReference type="NCBI Taxonomy" id="116603"/>
    <lineage>
        <taxon>Eukaryota</taxon>
        <taxon>Fungi</taxon>
        <taxon>Dikarya</taxon>
        <taxon>Basidiomycota</taxon>
        <taxon>Agaricomycotina</taxon>
        <taxon>Agaricomycetes</taxon>
        <taxon>Agaricomycetidae</taxon>
        <taxon>Boletales</taxon>
        <taxon>Suillineae</taxon>
        <taxon>Suillaceae</taxon>
        <taxon>Suillus</taxon>
    </lineage>
</organism>
<dbReference type="PANTHER" id="PTHR35204">
    <property type="entry name" value="YALI0A21131P"/>
    <property type="match status" value="1"/>
</dbReference>
<dbReference type="Proteomes" id="UP000719766">
    <property type="component" value="Unassembled WGS sequence"/>
</dbReference>
<dbReference type="PANTHER" id="PTHR35204:SF1">
    <property type="entry name" value="ENTEROTOXIN"/>
    <property type="match status" value="1"/>
</dbReference>
<proteinExistence type="predicted"/>
<evidence type="ECO:0000313" key="1">
    <source>
        <dbReference type="EMBL" id="KAG1789408.1"/>
    </source>
</evidence>
<keyword evidence="2" id="KW-1185">Reference proteome</keyword>
<accession>A0A9P7AJ11</accession>
<gene>
    <name evidence="1" type="ORF">HD556DRAFT_1398031</name>
</gene>
<protein>
    <submittedName>
        <fullName evidence="1">Uncharacterized protein</fullName>
    </submittedName>
</protein>
<evidence type="ECO:0000313" key="2">
    <source>
        <dbReference type="Proteomes" id="UP000719766"/>
    </source>
</evidence>
<name>A0A9P7AJ11_9AGAM</name>
<dbReference type="InterPro" id="IPR038921">
    <property type="entry name" value="YOR389W-like"/>
</dbReference>
<dbReference type="AlphaFoldDB" id="A0A9P7AJ11"/>
<sequence>MKVLYFDGSSGAKLLEGTMDTQDLVAWSGMKPEWVKNEEQRIKDLCKRGQKYGMNGFVRMQVNLCELICSSLAIFC</sequence>
<dbReference type="EMBL" id="JABBWE010000059">
    <property type="protein sequence ID" value="KAG1789408.1"/>
    <property type="molecule type" value="Genomic_DNA"/>
</dbReference>
<reference evidence="1" key="1">
    <citation type="journal article" date="2020" name="New Phytol.">
        <title>Comparative genomics reveals dynamic genome evolution in host specialist ectomycorrhizal fungi.</title>
        <authorList>
            <person name="Lofgren L.A."/>
            <person name="Nguyen N.H."/>
            <person name="Vilgalys R."/>
            <person name="Ruytinx J."/>
            <person name="Liao H.L."/>
            <person name="Branco S."/>
            <person name="Kuo A."/>
            <person name="LaButti K."/>
            <person name="Lipzen A."/>
            <person name="Andreopoulos W."/>
            <person name="Pangilinan J."/>
            <person name="Riley R."/>
            <person name="Hundley H."/>
            <person name="Na H."/>
            <person name="Barry K."/>
            <person name="Grigoriev I.V."/>
            <person name="Stajich J.E."/>
            <person name="Kennedy P.G."/>
        </authorList>
    </citation>
    <scope>NUCLEOTIDE SEQUENCE</scope>
    <source>
        <strain evidence="1">S12</strain>
    </source>
</reference>
<dbReference type="OrthoDB" id="10261782at2759"/>
<comment type="caution">
    <text evidence="1">The sequence shown here is derived from an EMBL/GenBank/DDBJ whole genome shotgun (WGS) entry which is preliminary data.</text>
</comment>
<dbReference type="RefSeq" id="XP_041156480.1">
    <property type="nucleotide sequence ID" value="XM_041303751.1"/>
</dbReference>
<dbReference type="GeneID" id="64597515"/>